<dbReference type="RefSeq" id="WP_073009166.1">
    <property type="nucleotide sequence ID" value="NZ_FQXD01000009.1"/>
</dbReference>
<dbReference type="AlphaFoldDB" id="A0A1M5U7H1"/>
<gene>
    <name evidence="2" type="ORF">SAMN05421807_10949</name>
</gene>
<keyword evidence="3" id="KW-1185">Reference proteome</keyword>
<feature type="transmembrane region" description="Helical" evidence="1">
    <location>
        <begin position="140"/>
        <end position="161"/>
    </location>
</feature>
<evidence type="ECO:0000313" key="2">
    <source>
        <dbReference type="EMBL" id="SHH58643.1"/>
    </source>
</evidence>
<feature type="transmembrane region" description="Helical" evidence="1">
    <location>
        <begin position="103"/>
        <end position="128"/>
    </location>
</feature>
<evidence type="ECO:0000313" key="3">
    <source>
        <dbReference type="Proteomes" id="UP000184079"/>
    </source>
</evidence>
<dbReference type="InterPro" id="IPR006938">
    <property type="entry name" value="DUF624"/>
</dbReference>
<reference evidence="3" key="1">
    <citation type="submission" date="2016-11" db="EMBL/GenBank/DDBJ databases">
        <authorList>
            <person name="Varghese N."/>
            <person name="Submissions S."/>
        </authorList>
    </citation>
    <scope>NUCLEOTIDE SEQUENCE [LARGE SCALE GENOMIC DNA]</scope>
    <source>
        <strain evidence="3">CGMCC 1.6496</strain>
    </source>
</reference>
<keyword evidence="1" id="KW-1133">Transmembrane helix</keyword>
<feature type="transmembrane region" description="Helical" evidence="1">
    <location>
        <begin position="20"/>
        <end position="46"/>
    </location>
</feature>
<dbReference type="OrthoDB" id="2182676at2"/>
<feature type="transmembrane region" description="Helical" evidence="1">
    <location>
        <begin position="76"/>
        <end position="97"/>
    </location>
</feature>
<proteinExistence type="predicted"/>
<name>A0A1M5U7H1_9BACI</name>
<feature type="transmembrane region" description="Helical" evidence="1">
    <location>
        <begin position="167"/>
        <end position="189"/>
    </location>
</feature>
<dbReference type="EMBL" id="FQXD01000009">
    <property type="protein sequence ID" value="SHH58643.1"/>
    <property type="molecule type" value="Genomic_DNA"/>
</dbReference>
<keyword evidence="1" id="KW-0812">Transmembrane</keyword>
<sequence>MSGFIAGYYHFSVWVTRFAYLNFLWIIFSVAGLLVFGILPATAAMFSVVRKWINKETDIPIFSTFWRSYRKEFSKINVLGYIILGIGYLMTIEFQILRSQEHIAYLFASFGVVGLFLVYMIILLYIFPIFAHFKLRSLEYIKWAFVIGIGHPLLTVFLMGVTSGLFYFIYLTIPALLFFFGGSVFAYIVTWGAQQTFSKYEQA</sequence>
<keyword evidence="1" id="KW-0472">Membrane</keyword>
<organism evidence="2 3">
    <name type="scientific">Virgibacillus chiguensis</name>
    <dbReference type="NCBI Taxonomy" id="411959"/>
    <lineage>
        <taxon>Bacteria</taxon>
        <taxon>Bacillati</taxon>
        <taxon>Bacillota</taxon>
        <taxon>Bacilli</taxon>
        <taxon>Bacillales</taxon>
        <taxon>Bacillaceae</taxon>
        <taxon>Virgibacillus</taxon>
    </lineage>
</organism>
<protein>
    <submittedName>
        <fullName evidence="2">Uncharacterized membrane protein YesL</fullName>
    </submittedName>
</protein>
<evidence type="ECO:0000256" key="1">
    <source>
        <dbReference type="SAM" id="Phobius"/>
    </source>
</evidence>
<dbReference type="Proteomes" id="UP000184079">
    <property type="component" value="Unassembled WGS sequence"/>
</dbReference>
<accession>A0A1M5U7H1</accession>
<dbReference type="Pfam" id="PF04854">
    <property type="entry name" value="DUF624"/>
    <property type="match status" value="1"/>
</dbReference>